<dbReference type="Pfam" id="PF07645">
    <property type="entry name" value="EGF_CA"/>
    <property type="match status" value="1"/>
</dbReference>
<feature type="domain" description="EGF-like" evidence="7">
    <location>
        <begin position="1"/>
        <end position="31"/>
    </location>
</feature>
<keyword evidence="1 5" id="KW-0245">EGF-like domain</keyword>
<feature type="transmembrane region" description="Helical" evidence="6">
    <location>
        <begin position="86"/>
        <end position="106"/>
    </location>
</feature>
<evidence type="ECO:0000256" key="6">
    <source>
        <dbReference type="SAM" id="Phobius"/>
    </source>
</evidence>
<organism evidence="8 9">
    <name type="scientific">Ambrosia artemisiifolia</name>
    <name type="common">Common ragweed</name>
    <dbReference type="NCBI Taxonomy" id="4212"/>
    <lineage>
        <taxon>Eukaryota</taxon>
        <taxon>Viridiplantae</taxon>
        <taxon>Streptophyta</taxon>
        <taxon>Embryophyta</taxon>
        <taxon>Tracheophyta</taxon>
        <taxon>Spermatophyta</taxon>
        <taxon>Magnoliopsida</taxon>
        <taxon>eudicotyledons</taxon>
        <taxon>Gunneridae</taxon>
        <taxon>Pentapetalae</taxon>
        <taxon>asterids</taxon>
        <taxon>campanulids</taxon>
        <taxon>Asterales</taxon>
        <taxon>Asteraceae</taxon>
        <taxon>Asteroideae</taxon>
        <taxon>Heliantheae alliance</taxon>
        <taxon>Heliantheae</taxon>
        <taxon>Ambrosia</taxon>
    </lineage>
</organism>
<dbReference type="SMART" id="SM00179">
    <property type="entry name" value="EGF_CA"/>
    <property type="match status" value="1"/>
</dbReference>
<keyword evidence="2" id="KW-0732">Signal</keyword>
<dbReference type="InterPro" id="IPR001881">
    <property type="entry name" value="EGF-like_Ca-bd_dom"/>
</dbReference>
<evidence type="ECO:0000256" key="3">
    <source>
        <dbReference type="ARBA" id="ARBA00022737"/>
    </source>
</evidence>
<dbReference type="GO" id="GO:0005509">
    <property type="term" value="F:calcium ion binding"/>
    <property type="evidence" value="ECO:0007669"/>
    <property type="project" value="InterPro"/>
</dbReference>
<reference evidence="8" key="1">
    <citation type="submission" date="2022-06" db="EMBL/GenBank/DDBJ databases">
        <title>Uncovering the hologenomic basis of an extraordinary plant invasion.</title>
        <authorList>
            <person name="Bieker V.C."/>
            <person name="Martin M.D."/>
            <person name="Gilbert T."/>
            <person name="Hodgins K."/>
            <person name="Battlay P."/>
            <person name="Petersen B."/>
            <person name="Wilson J."/>
        </authorList>
    </citation>
    <scope>NUCLEOTIDE SEQUENCE</scope>
    <source>
        <strain evidence="8">AA19_3_7</strain>
        <tissue evidence="8">Leaf</tissue>
    </source>
</reference>
<dbReference type="PANTHER" id="PTHR24039:SF57">
    <property type="entry name" value="FIBROPELLIN-2"/>
    <property type="match status" value="1"/>
</dbReference>
<dbReference type="FunFam" id="2.10.25.10:FF:000038">
    <property type="entry name" value="Fibrillin 2"/>
    <property type="match status" value="1"/>
</dbReference>
<dbReference type="PROSITE" id="PS01187">
    <property type="entry name" value="EGF_CA"/>
    <property type="match status" value="1"/>
</dbReference>
<evidence type="ECO:0000256" key="5">
    <source>
        <dbReference type="PROSITE-ProRule" id="PRU00076"/>
    </source>
</evidence>
<keyword evidence="6" id="KW-1133">Transmembrane helix</keyword>
<dbReference type="EMBL" id="JAMZMK010009825">
    <property type="protein sequence ID" value="KAI7734123.1"/>
    <property type="molecule type" value="Genomic_DNA"/>
</dbReference>
<keyword evidence="4" id="KW-1015">Disulfide bond</keyword>
<dbReference type="AlphaFoldDB" id="A0AAD5C480"/>
<dbReference type="PROSITE" id="PS50026">
    <property type="entry name" value="EGF_3"/>
    <property type="match status" value="2"/>
</dbReference>
<gene>
    <name evidence="8" type="ORF">M8C21_033199</name>
</gene>
<proteinExistence type="predicted"/>
<keyword evidence="3" id="KW-0677">Repeat</keyword>
<name>A0AAD5C480_AMBAR</name>
<evidence type="ECO:0000313" key="8">
    <source>
        <dbReference type="EMBL" id="KAI7734123.1"/>
    </source>
</evidence>
<dbReference type="CDD" id="cd00054">
    <property type="entry name" value="EGF_CA"/>
    <property type="match status" value="1"/>
</dbReference>
<evidence type="ECO:0000259" key="7">
    <source>
        <dbReference type="PROSITE" id="PS50026"/>
    </source>
</evidence>
<feature type="domain" description="EGF-like" evidence="7">
    <location>
        <begin position="32"/>
        <end position="75"/>
    </location>
</feature>
<dbReference type="PROSITE" id="PS00010">
    <property type="entry name" value="ASX_HYDROXYL"/>
    <property type="match status" value="1"/>
</dbReference>
<keyword evidence="9" id="KW-1185">Reference proteome</keyword>
<keyword evidence="6" id="KW-0812">Transmembrane</keyword>
<evidence type="ECO:0000256" key="2">
    <source>
        <dbReference type="ARBA" id="ARBA00022729"/>
    </source>
</evidence>
<dbReference type="InterPro" id="IPR049883">
    <property type="entry name" value="NOTCH1_EGF-like"/>
</dbReference>
<sequence length="224" mass="24809">FCVDSESGNGGYRCTCNNGYQGNPYLSPGCQDIDECADPNDNPCFGICSNFPGHFNCSCPDGYVGDGRKDGRGCTPRNSKSPALRISLGTVFGFLFVLVGITWLYFSHKRRKKNRLLHIVDEQVLREANHEQLQAIAFLVKRCLSMNGSDRPKMKEVAEELAGLKDFSQHPWANQSANEDGLSLIDKSKQPDLYDIPASSSKSSFNIASHYSSDQILLLMNIDN</sequence>
<dbReference type="Gene3D" id="2.10.25.10">
    <property type="entry name" value="Laminin"/>
    <property type="match status" value="2"/>
</dbReference>
<feature type="non-terminal residue" evidence="8">
    <location>
        <position position="224"/>
    </location>
</feature>
<protein>
    <recommendedName>
        <fullName evidence="7">EGF-like domain-containing protein</fullName>
    </recommendedName>
</protein>
<dbReference type="InterPro" id="IPR009030">
    <property type="entry name" value="Growth_fac_rcpt_cys_sf"/>
</dbReference>
<evidence type="ECO:0000256" key="1">
    <source>
        <dbReference type="ARBA" id="ARBA00022536"/>
    </source>
</evidence>
<comment type="caution">
    <text evidence="5">Lacks conserved residue(s) required for the propagation of feature annotation.</text>
</comment>
<evidence type="ECO:0000313" key="9">
    <source>
        <dbReference type="Proteomes" id="UP001206925"/>
    </source>
</evidence>
<dbReference type="InterPro" id="IPR018097">
    <property type="entry name" value="EGF_Ca-bd_CS"/>
</dbReference>
<dbReference type="Gene3D" id="1.10.510.10">
    <property type="entry name" value="Transferase(Phosphotransferase) domain 1"/>
    <property type="match status" value="1"/>
</dbReference>
<dbReference type="Proteomes" id="UP001206925">
    <property type="component" value="Unassembled WGS sequence"/>
</dbReference>
<comment type="caution">
    <text evidence="8">The sequence shown here is derived from an EMBL/GenBank/DDBJ whole genome shotgun (WGS) entry which is preliminary data.</text>
</comment>
<dbReference type="InterPro" id="IPR000152">
    <property type="entry name" value="EGF-type_Asp/Asn_hydroxyl_site"/>
</dbReference>
<keyword evidence="6" id="KW-0472">Membrane</keyword>
<dbReference type="InterPro" id="IPR000742">
    <property type="entry name" value="EGF"/>
</dbReference>
<dbReference type="SMART" id="SM00181">
    <property type="entry name" value="EGF"/>
    <property type="match status" value="2"/>
</dbReference>
<accession>A0AAD5C480</accession>
<dbReference type="PANTHER" id="PTHR24039">
    <property type="entry name" value="FIBRILLIN-RELATED"/>
    <property type="match status" value="1"/>
</dbReference>
<dbReference type="SUPFAM" id="SSF57184">
    <property type="entry name" value="Growth factor receptor domain"/>
    <property type="match status" value="1"/>
</dbReference>
<evidence type="ECO:0000256" key="4">
    <source>
        <dbReference type="ARBA" id="ARBA00023157"/>
    </source>
</evidence>